<keyword evidence="2" id="KW-1133">Transmembrane helix</keyword>
<reference evidence="3" key="1">
    <citation type="journal article" date="2023" name="Insect Mol. Biol.">
        <title>Genome sequencing provides insights into the evolution of gene families encoding plant cell wall-degrading enzymes in longhorned beetles.</title>
        <authorList>
            <person name="Shin N.R."/>
            <person name="Okamura Y."/>
            <person name="Kirsch R."/>
            <person name="Pauchet Y."/>
        </authorList>
    </citation>
    <scope>NUCLEOTIDE SEQUENCE</scope>
    <source>
        <strain evidence="3">AMC_N1</strain>
    </source>
</reference>
<dbReference type="EMBL" id="JAPWTK010000081">
    <property type="protein sequence ID" value="KAJ8951613.1"/>
    <property type="molecule type" value="Genomic_DNA"/>
</dbReference>
<organism evidence="3 4">
    <name type="scientific">Aromia moschata</name>
    <dbReference type="NCBI Taxonomy" id="1265417"/>
    <lineage>
        <taxon>Eukaryota</taxon>
        <taxon>Metazoa</taxon>
        <taxon>Ecdysozoa</taxon>
        <taxon>Arthropoda</taxon>
        <taxon>Hexapoda</taxon>
        <taxon>Insecta</taxon>
        <taxon>Pterygota</taxon>
        <taxon>Neoptera</taxon>
        <taxon>Endopterygota</taxon>
        <taxon>Coleoptera</taxon>
        <taxon>Polyphaga</taxon>
        <taxon>Cucujiformia</taxon>
        <taxon>Chrysomeloidea</taxon>
        <taxon>Cerambycidae</taxon>
        <taxon>Cerambycinae</taxon>
        <taxon>Callichromatini</taxon>
        <taxon>Aromia</taxon>
    </lineage>
</organism>
<keyword evidence="4" id="KW-1185">Reference proteome</keyword>
<evidence type="ECO:0000256" key="1">
    <source>
        <dbReference type="SAM" id="MobiDB-lite"/>
    </source>
</evidence>
<dbReference type="AlphaFoldDB" id="A0AAV8YKG8"/>
<comment type="caution">
    <text evidence="3">The sequence shown here is derived from an EMBL/GenBank/DDBJ whole genome shotgun (WGS) entry which is preliminary data.</text>
</comment>
<feature type="transmembrane region" description="Helical" evidence="2">
    <location>
        <begin position="180"/>
        <end position="202"/>
    </location>
</feature>
<keyword evidence="2" id="KW-0812">Transmembrane</keyword>
<feature type="region of interest" description="Disordered" evidence="1">
    <location>
        <begin position="1"/>
        <end position="121"/>
    </location>
</feature>
<gene>
    <name evidence="3" type="ORF">NQ318_012283</name>
</gene>
<name>A0AAV8YKG8_9CUCU</name>
<evidence type="ECO:0000313" key="4">
    <source>
        <dbReference type="Proteomes" id="UP001162162"/>
    </source>
</evidence>
<feature type="compositionally biased region" description="Basic and acidic residues" evidence="1">
    <location>
        <begin position="85"/>
        <end position="96"/>
    </location>
</feature>
<proteinExistence type="predicted"/>
<protein>
    <submittedName>
        <fullName evidence="3">Uncharacterized protein</fullName>
    </submittedName>
</protein>
<sequence>MSQSPKIKASKKNGISDLSDKETKLDKRHRHSLQPKTDSELPPSSLRHTQSHRYESKGKTKSKRPITVSYIPSIMEAENSEDEIEKTVEERKEKTRSTPSVSYENERKRAKSSKTKMNDSSGKAVFSFENSAFEGSMDTKRTSNLTIRTNSSRAPSIQSLEVVREQYCCCAKRTKCERTLLTTVTILIIVIIVLVVVVVILAKNHDFDDLKMNYLGL</sequence>
<dbReference type="Proteomes" id="UP001162162">
    <property type="component" value="Unassembled WGS sequence"/>
</dbReference>
<keyword evidence="2" id="KW-0472">Membrane</keyword>
<evidence type="ECO:0000313" key="3">
    <source>
        <dbReference type="EMBL" id="KAJ8951613.1"/>
    </source>
</evidence>
<accession>A0AAV8YKG8</accession>
<evidence type="ECO:0000256" key="2">
    <source>
        <dbReference type="SAM" id="Phobius"/>
    </source>
</evidence>